<comment type="caution">
    <text evidence="2">The sequence shown here is derived from an EMBL/GenBank/DDBJ whole genome shotgun (WGS) entry which is preliminary data.</text>
</comment>
<organism evidence="2 3">
    <name type="scientific">Burkholderia pseudomallei</name>
    <name type="common">Pseudomonas pseudomallei</name>
    <dbReference type="NCBI Taxonomy" id="28450"/>
    <lineage>
        <taxon>Bacteria</taxon>
        <taxon>Pseudomonadati</taxon>
        <taxon>Pseudomonadota</taxon>
        <taxon>Betaproteobacteria</taxon>
        <taxon>Burkholderiales</taxon>
        <taxon>Burkholderiaceae</taxon>
        <taxon>Burkholderia</taxon>
        <taxon>pseudomallei group</taxon>
    </lineage>
</organism>
<name>A0AA40JFQ5_BURPE</name>
<evidence type="ECO:0000313" key="2">
    <source>
        <dbReference type="EMBL" id="KGX11101.1"/>
    </source>
</evidence>
<evidence type="ECO:0000256" key="1">
    <source>
        <dbReference type="SAM" id="MobiDB-lite"/>
    </source>
</evidence>
<accession>A0AA40JFQ5</accession>
<proteinExistence type="predicted"/>
<sequence>MELHEVMGDAHAAAAAAAADAARRRRAARPHATSAVIVSLTTGCWSSARTS</sequence>
<protein>
    <submittedName>
        <fullName evidence="2">Uncharacterized protein</fullName>
    </submittedName>
</protein>
<feature type="region of interest" description="Disordered" evidence="1">
    <location>
        <begin position="14"/>
        <end position="33"/>
    </location>
</feature>
<dbReference type="EMBL" id="JQIM01000009">
    <property type="protein sequence ID" value="KGX11101.1"/>
    <property type="molecule type" value="Genomic_DNA"/>
</dbReference>
<dbReference type="AlphaFoldDB" id="A0AA40JFQ5"/>
<gene>
    <name evidence="2" type="ORF">Y036_3981</name>
</gene>
<dbReference type="Proteomes" id="UP000030475">
    <property type="component" value="Unassembled WGS sequence"/>
</dbReference>
<reference evidence="2 3" key="1">
    <citation type="submission" date="2014-08" db="EMBL/GenBank/DDBJ databases">
        <authorList>
            <person name="Bunnell A."/>
            <person name="Chain P.S."/>
            <person name="Chertkov O."/>
            <person name="Currie B.J."/>
            <person name="Daligault H.E."/>
            <person name="Davenport K.W."/>
            <person name="Davis C."/>
            <person name="Gleasner C.D."/>
            <person name="Johnson S.L."/>
            <person name="Kaestli M."/>
            <person name="Koren S."/>
            <person name="Kunde Y.A."/>
            <person name="Mayo M."/>
            <person name="McMurry K.K."/>
            <person name="Price E.P."/>
            <person name="Reitenga K.G."/>
            <person name="Robison R."/>
            <person name="Rosovitz M.J."/>
            <person name="Sarovich D.S."/>
            <person name="Teshima H."/>
        </authorList>
    </citation>
    <scope>NUCLEOTIDE SEQUENCE [LARGE SCALE GENOMIC DNA]</scope>
    <source>
        <strain evidence="2 3">MSHR44</strain>
    </source>
</reference>
<evidence type="ECO:0000313" key="3">
    <source>
        <dbReference type="Proteomes" id="UP000030475"/>
    </source>
</evidence>